<organism evidence="1 2">
    <name type="scientific">Candidatus Criblamydia sequanensis CRIB-18</name>
    <dbReference type="NCBI Taxonomy" id="1437425"/>
    <lineage>
        <taxon>Bacteria</taxon>
        <taxon>Pseudomonadati</taxon>
        <taxon>Chlamydiota</taxon>
        <taxon>Chlamydiia</taxon>
        <taxon>Parachlamydiales</taxon>
        <taxon>Candidatus Criblamydiaceae</taxon>
        <taxon>Candidatus Criblamydia</taxon>
    </lineage>
</organism>
<sequence>MNLDPIYKDPHLEEIASLADCVKEFIQKGGSLQVLSKNQDGTLQKDKMLIKPHDALYPICSGAQCRSQVLYALLKKVPFPVTLFPPHAARYGHDPYNNRVNLDKRKPCEDENAYMEAFGHPKSDFFGNSFCCHLDASGHFKERLNFFNDHFYGPNSHHEGKRGNRRTYIAFAEPVHAVLKRLNEANPCLKDVFVIAVPLIDEITHPPENTFSKRSKEAYVAFAEKLKPTLPFTP</sequence>
<dbReference type="Proteomes" id="UP000031552">
    <property type="component" value="Unassembled WGS sequence"/>
</dbReference>
<name>A0A090DWT5_9BACT</name>
<evidence type="ECO:0000313" key="2">
    <source>
        <dbReference type="Proteomes" id="UP000031552"/>
    </source>
</evidence>
<dbReference type="EMBL" id="CCEJ010000003">
    <property type="protein sequence ID" value="CDR33304.1"/>
    <property type="molecule type" value="Genomic_DNA"/>
</dbReference>
<keyword evidence="2" id="KW-1185">Reference proteome</keyword>
<dbReference type="OrthoDB" id="21536at2"/>
<dbReference type="AlphaFoldDB" id="A0A090DWT5"/>
<dbReference type="RefSeq" id="WP_053331703.1">
    <property type="nucleotide sequence ID" value="NZ_CCEJ010000003.1"/>
</dbReference>
<dbReference type="STRING" id="1437425.CSEC_0467"/>
<comment type="caution">
    <text evidence="1">The sequence shown here is derived from an EMBL/GenBank/DDBJ whole genome shotgun (WGS) entry which is preliminary data.</text>
</comment>
<evidence type="ECO:0000313" key="1">
    <source>
        <dbReference type="EMBL" id="CDR33304.1"/>
    </source>
</evidence>
<reference evidence="1" key="1">
    <citation type="submission" date="2013-12" db="EMBL/GenBank/DDBJ databases">
        <authorList>
            <person name="Linke B."/>
        </authorList>
    </citation>
    <scope>NUCLEOTIDE SEQUENCE [LARGE SCALE GENOMIC DNA]</scope>
    <source>
        <strain evidence="1">CRIB-18</strain>
    </source>
</reference>
<accession>A0A090DWT5</accession>
<protein>
    <submittedName>
        <fullName evidence="1">Uncharacterized protein</fullName>
    </submittedName>
</protein>
<reference evidence="1" key="2">
    <citation type="submission" date="2014-09" db="EMBL/GenBank/DDBJ databases">
        <title>Criblamydia sequanensis harbors a mega-plasmid encoding arsenite resistance.</title>
        <authorList>
            <person name="Bertelli C."/>
            <person name="Goesmann A."/>
            <person name="Greub G."/>
        </authorList>
    </citation>
    <scope>NUCLEOTIDE SEQUENCE [LARGE SCALE GENOMIC DNA]</scope>
    <source>
        <strain evidence="1">CRIB-18</strain>
    </source>
</reference>
<proteinExistence type="predicted"/>
<dbReference type="eggNOG" id="ENOG50340IF">
    <property type="taxonomic scope" value="Bacteria"/>
</dbReference>
<gene>
    <name evidence="1" type="ORF">CSEC_0467</name>
</gene>